<protein>
    <submittedName>
        <fullName evidence="1">Adenosylhomocysteinase A</fullName>
    </submittedName>
</protein>
<name>A0A4Z2DSI3_SCHJA</name>
<accession>A0A4Z2DSI3</accession>
<proteinExistence type="predicted"/>
<reference evidence="1 2" key="1">
    <citation type="submission" date="2019-03" db="EMBL/GenBank/DDBJ databases">
        <title>An improved genome assembly of the fluke Schistosoma japonicum.</title>
        <authorList>
            <person name="Hu W."/>
            <person name="Luo F."/>
            <person name="Yin M."/>
            <person name="Mo X."/>
            <person name="Sun C."/>
            <person name="Wu Q."/>
            <person name="Zhu B."/>
            <person name="Xiang M."/>
            <person name="Wang J."/>
            <person name="Wang Y."/>
            <person name="Zhang T."/>
            <person name="Xu B."/>
            <person name="Zheng H."/>
            <person name="Feng Z."/>
        </authorList>
    </citation>
    <scope>NUCLEOTIDE SEQUENCE [LARGE SCALE GENOMIC DNA]</scope>
    <source>
        <strain evidence="1">HuSjv2</strain>
        <tissue evidence="1">Worms</tissue>
    </source>
</reference>
<dbReference type="OrthoDB" id="6263361at2759"/>
<keyword evidence="2" id="KW-1185">Reference proteome</keyword>
<comment type="caution">
    <text evidence="1">The sequence shown here is derived from an EMBL/GenBank/DDBJ whole genome shotgun (WGS) entry which is preliminary data.</text>
</comment>
<dbReference type="Proteomes" id="UP000311919">
    <property type="component" value="Unassembled WGS sequence"/>
</dbReference>
<dbReference type="EMBL" id="SKCS01000055">
    <property type="protein sequence ID" value="TNN19160.1"/>
    <property type="molecule type" value="Genomic_DNA"/>
</dbReference>
<dbReference type="AlphaFoldDB" id="A0A4Z2DSI3"/>
<sequence length="887" mass="100553">MSVKHFASKEKLFKILKEFQARFTSPFRLYEATKWCESYFIREGGNVETVGVFLEFILSLGFIYQIDQSIFFSRYFFNVERIDEFFSTFSGSLNRRPVDVKSPLKSPVESGIRSLDNSHDVSIESQMRFESNSYCDKYGLTNARSQLWFDEIIKRLSCLMETSKDKLISIMKPSDIDSCIPSQSSSSQQDFNDFSMGLGIAAYTNSLALEHWRHCLKNSTGQLISPVAIACLDILSKWPDNIGHQSEVCERNCLPNSFLSIAISHLKNFQCYCIPKAIELLLDYIFCSCPNAELLATMNTLLKGWINSVSSCNENKASLFDKTCCRNIIHSNSSSDKNNTHISVPPLTTLLKDINTLSKKVQNRSTSEASTPFDTNSFCEYQPISPIIHFQKFRARTSDPGHKCGNSSDLSIQTGKSRRYSISGSFRDELHYIKDCLQPNRLINSSNCKRKRKSLTALYAQRSNRHSYRLSDRISSDTFTQCRWRVLESYDLALVCQLVLLFLPPVIFSRLKIMVDLLRRVLSNHEQLASWLANNSSYENAENKYRSALQSDAPSTLEITLRVIVKYFGPLLLRVSSDLNVGETSAGRTAATRIRWRECLLCLLLCDNENFLLTSPSGLQSCLRSVYKNIENDNLKAEQENILHIEELIGLIGSKSHASKKSHLAHLSSFSPSSGHVALPACIPSLKSALNIVGDCKGLKLVNSLVNPIAFASTSTKNIRSGNLERYSRSIDNLTCRHLLDQHNLDIGNLSIKSHSTEFINDESLSRSGHSGQWSVESSLTGSTSSIFFQSDPKRLALLGNTAHLIKLLNQILNDRDMNPRRKMKCIQDFRKSHPDVFWLRFGTEEKADNYLSRLQRRIDSQTQLSVFGRITNALRRRIHSPVKQQE</sequence>
<evidence type="ECO:0000313" key="1">
    <source>
        <dbReference type="EMBL" id="TNN19160.1"/>
    </source>
</evidence>
<organism evidence="1 2">
    <name type="scientific">Schistosoma japonicum</name>
    <name type="common">Blood fluke</name>
    <dbReference type="NCBI Taxonomy" id="6182"/>
    <lineage>
        <taxon>Eukaryota</taxon>
        <taxon>Metazoa</taxon>
        <taxon>Spiralia</taxon>
        <taxon>Lophotrochozoa</taxon>
        <taxon>Platyhelminthes</taxon>
        <taxon>Trematoda</taxon>
        <taxon>Digenea</taxon>
        <taxon>Strigeidida</taxon>
        <taxon>Schistosomatoidea</taxon>
        <taxon>Schistosomatidae</taxon>
        <taxon>Schistosoma</taxon>
    </lineage>
</organism>
<evidence type="ECO:0000313" key="2">
    <source>
        <dbReference type="Proteomes" id="UP000311919"/>
    </source>
</evidence>
<gene>
    <name evidence="1" type="ORF">EWB00_009383</name>
</gene>